<dbReference type="AlphaFoldDB" id="A0A4S4FRF4"/>
<evidence type="ECO:0000313" key="1">
    <source>
        <dbReference type="EMBL" id="THG32442.1"/>
    </source>
</evidence>
<sequence>MLNAEECRRTSDELTRNLSVSGLTPAEVAADLGYSPRRLASTLAVDGPTDPVDVWQLRDYLEQAVRDAGQTPVPFTVLTERSRSAAVSWFRLRSAPHHDFTAAGVV</sequence>
<keyword evidence="2" id="KW-1185">Reference proteome</keyword>
<dbReference type="Pfam" id="PF10078">
    <property type="entry name" value="DUF2316"/>
    <property type="match status" value="1"/>
</dbReference>
<proteinExistence type="predicted"/>
<dbReference type="OrthoDB" id="4427436at2"/>
<reference evidence="1 2" key="1">
    <citation type="submission" date="2019-04" db="EMBL/GenBank/DDBJ databases">
        <authorList>
            <person name="Jiang L."/>
        </authorList>
    </citation>
    <scope>NUCLEOTIDE SEQUENCE [LARGE SCALE GENOMIC DNA]</scope>
    <source>
        <strain evidence="1 2">YIM 131861</strain>
    </source>
</reference>
<name>A0A4S4FRF4_9MICO</name>
<dbReference type="EMBL" id="SSSN01000009">
    <property type="protein sequence ID" value="THG32442.1"/>
    <property type="molecule type" value="Genomic_DNA"/>
</dbReference>
<organism evidence="1 2">
    <name type="scientific">Orlajensenia flava</name>
    <dbReference type="NCBI Taxonomy" id="2565934"/>
    <lineage>
        <taxon>Bacteria</taxon>
        <taxon>Bacillati</taxon>
        <taxon>Actinomycetota</taxon>
        <taxon>Actinomycetes</taxon>
        <taxon>Micrococcales</taxon>
        <taxon>Microbacteriaceae</taxon>
        <taxon>Orlajensenia</taxon>
    </lineage>
</organism>
<comment type="caution">
    <text evidence="1">The sequence shown here is derived from an EMBL/GenBank/DDBJ whole genome shotgun (WGS) entry which is preliminary data.</text>
</comment>
<dbReference type="RefSeq" id="WP_136424743.1">
    <property type="nucleotide sequence ID" value="NZ_SSSN01000009.1"/>
</dbReference>
<protein>
    <submittedName>
        <fullName evidence="1">DUF2316 family protein</fullName>
    </submittedName>
</protein>
<gene>
    <name evidence="1" type="ORF">E6C70_11750</name>
</gene>
<accession>A0A4S4FRF4</accession>
<evidence type="ECO:0000313" key="2">
    <source>
        <dbReference type="Proteomes" id="UP000307380"/>
    </source>
</evidence>
<dbReference type="Proteomes" id="UP000307380">
    <property type="component" value="Unassembled WGS sequence"/>
</dbReference>
<dbReference type="InterPro" id="IPR018757">
    <property type="entry name" value="DUF2316"/>
</dbReference>